<dbReference type="SUPFAM" id="SSF81301">
    <property type="entry name" value="Nucleotidyltransferase"/>
    <property type="match status" value="1"/>
</dbReference>
<reference evidence="1 2" key="1">
    <citation type="submission" date="2020-08" db="EMBL/GenBank/DDBJ databases">
        <title>Acidobacteriota in marine sediments use diverse sulfur dissimilation pathways.</title>
        <authorList>
            <person name="Wasmund K."/>
        </authorList>
    </citation>
    <scope>NUCLEOTIDE SEQUENCE [LARGE SCALE GENOMIC DNA]</scope>
    <source>
        <strain evidence="1">MAG AM4</strain>
    </source>
</reference>
<dbReference type="Proteomes" id="UP000648239">
    <property type="component" value="Unassembled WGS sequence"/>
</dbReference>
<dbReference type="Pfam" id="PF10706">
    <property type="entry name" value="Aminoglyc_resit"/>
    <property type="match status" value="1"/>
</dbReference>
<dbReference type="EMBL" id="JACXWD010000034">
    <property type="protein sequence ID" value="MBD3868530.1"/>
    <property type="molecule type" value="Genomic_DNA"/>
</dbReference>
<dbReference type="AlphaFoldDB" id="A0A8J6XZX8"/>
<dbReference type="InterPro" id="IPR043519">
    <property type="entry name" value="NT_sf"/>
</dbReference>
<gene>
    <name evidence="1" type="ORF">IFK94_10445</name>
</gene>
<evidence type="ECO:0000313" key="2">
    <source>
        <dbReference type="Proteomes" id="UP000648239"/>
    </source>
</evidence>
<organism evidence="1 2">
    <name type="scientific">Candidatus Polarisedimenticola svalbardensis</name>
    <dbReference type="NCBI Taxonomy" id="2886004"/>
    <lineage>
        <taxon>Bacteria</taxon>
        <taxon>Pseudomonadati</taxon>
        <taxon>Acidobacteriota</taxon>
        <taxon>Candidatus Polarisedimenticolia</taxon>
        <taxon>Candidatus Polarisedimenticolales</taxon>
        <taxon>Candidatus Polarisedimenticolaceae</taxon>
        <taxon>Candidatus Polarisedimenticola</taxon>
    </lineage>
</organism>
<accession>A0A8J6XZX8</accession>
<proteinExistence type="predicted"/>
<sequence>MFLLKVTQALEKAKVSYALVGGFAVALHGAVRGTLDVDLILRFSEKQFTAAEQALEAIGLRPRLPVTAREVFRFREEYIRNRNLHAWSFVNPDRPSEIVDVILTENLADVKVRRLKVQGQTVRVISVADLIRMKEQSGRPQDLEDARALRDLS</sequence>
<protein>
    <submittedName>
        <fullName evidence="1">Uncharacterized protein</fullName>
    </submittedName>
</protein>
<comment type="caution">
    <text evidence="1">The sequence shown here is derived from an EMBL/GenBank/DDBJ whole genome shotgun (WGS) entry which is preliminary data.</text>
</comment>
<dbReference type="Gene3D" id="3.30.460.40">
    <property type="match status" value="1"/>
</dbReference>
<evidence type="ECO:0000313" key="1">
    <source>
        <dbReference type="EMBL" id="MBD3868530.1"/>
    </source>
</evidence>
<dbReference type="InterPro" id="IPR019646">
    <property type="entry name" value="Aminoglyc_AdlTrfase"/>
</dbReference>
<name>A0A8J6XZX8_9BACT</name>